<evidence type="ECO:0000259" key="4">
    <source>
        <dbReference type="PROSITE" id="PS50893"/>
    </source>
</evidence>
<dbReference type="Pfam" id="PF00005">
    <property type="entry name" value="ABC_tran"/>
    <property type="match status" value="1"/>
</dbReference>
<dbReference type="Gene3D" id="3.40.50.300">
    <property type="entry name" value="P-loop containing nucleotide triphosphate hydrolases"/>
    <property type="match status" value="1"/>
</dbReference>
<gene>
    <name evidence="5" type="ORF">HF576_05280</name>
</gene>
<dbReference type="EMBL" id="JABACI010000001">
    <property type="protein sequence ID" value="NLP83251.1"/>
    <property type="molecule type" value="Genomic_DNA"/>
</dbReference>
<evidence type="ECO:0000313" key="6">
    <source>
        <dbReference type="Proteomes" id="UP001429745"/>
    </source>
</evidence>
<dbReference type="InterPro" id="IPR017911">
    <property type="entry name" value="MacB-like_ATP-bd"/>
</dbReference>
<dbReference type="InterPro" id="IPR003439">
    <property type="entry name" value="ABC_transporter-like_ATP-bd"/>
</dbReference>
<dbReference type="PROSITE" id="PS00211">
    <property type="entry name" value="ABC_TRANSPORTER_1"/>
    <property type="match status" value="1"/>
</dbReference>
<dbReference type="InterPro" id="IPR015854">
    <property type="entry name" value="ABC_transpr_LolD-like"/>
</dbReference>
<dbReference type="RefSeq" id="WP_168911683.1">
    <property type="nucleotide sequence ID" value="NZ_JABACI010000001.1"/>
</dbReference>
<dbReference type="InterPro" id="IPR003593">
    <property type="entry name" value="AAA+_ATPase"/>
</dbReference>
<protein>
    <submittedName>
        <fullName evidence="5">ABC transporter ATP-binding protein</fullName>
    </submittedName>
</protein>
<keyword evidence="3 5" id="KW-0067">ATP-binding</keyword>
<dbReference type="PANTHER" id="PTHR24220:SF685">
    <property type="entry name" value="ABC TRANSPORTER RELATED"/>
    <property type="match status" value="1"/>
</dbReference>
<evidence type="ECO:0000256" key="1">
    <source>
        <dbReference type="ARBA" id="ARBA00022448"/>
    </source>
</evidence>
<dbReference type="Proteomes" id="UP001429745">
    <property type="component" value="Unassembled WGS sequence"/>
</dbReference>
<evidence type="ECO:0000256" key="3">
    <source>
        <dbReference type="ARBA" id="ARBA00022840"/>
    </source>
</evidence>
<dbReference type="SMART" id="SM00382">
    <property type="entry name" value="AAA"/>
    <property type="match status" value="1"/>
</dbReference>
<keyword evidence="2" id="KW-0547">Nucleotide-binding</keyword>
<dbReference type="PANTHER" id="PTHR24220">
    <property type="entry name" value="IMPORT ATP-BINDING PROTEIN"/>
    <property type="match status" value="1"/>
</dbReference>
<name>A0ABX1K8A3_9MICO</name>
<keyword evidence="1" id="KW-0813">Transport</keyword>
<dbReference type="SUPFAM" id="SSF52540">
    <property type="entry name" value="P-loop containing nucleoside triphosphate hydrolases"/>
    <property type="match status" value="1"/>
</dbReference>
<reference evidence="5 6" key="1">
    <citation type="submission" date="2020-04" db="EMBL/GenBank/DDBJ databases">
        <title>CFH 90308 Microbacterium sp.</title>
        <authorList>
            <person name="Nie G."/>
            <person name="Ming H."/>
            <person name="Xia T."/>
        </authorList>
    </citation>
    <scope>NUCLEOTIDE SEQUENCE [LARGE SCALE GENOMIC DNA]</scope>
    <source>
        <strain evidence="5 6">CFH 90308</strain>
    </source>
</reference>
<proteinExistence type="predicted"/>
<accession>A0ABX1K8A3</accession>
<comment type="caution">
    <text evidence="5">The sequence shown here is derived from an EMBL/GenBank/DDBJ whole genome shotgun (WGS) entry which is preliminary data.</text>
</comment>
<feature type="domain" description="ABC transporter" evidence="4">
    <location>
        <begin position="17"/>
        <end position="254"/>
    </location>
</feature>
<evidence type="ECO:0000256" key="2">
    <source>
        <dbReference type="ARBA" id="ARBA00022741"/>
    </source>
</evidence>
<organism evidence="5 6">
    <name type="scientific">Microbacterium salsuginis</name>
    <dbReference type="NCBI Taxonomy" id="2722803"/>
    <lineage>
        <taxon>Bacteria</taxon>
        <taxon>Bacillati</taxon>
        <taxon>Actinomycetota</taxon>
        <taxon>Actinomycetes</taxon>
        <taxon>Micrococcales</taxon>
        <taxon>Microbacteriaceae</taxon>
        <taxon>Microbacterium</taxon>
    </lineage>
</organism>
<dbReference type="CDD" id="cd03255">
    <property type="entry name" value="ABC_MJ0796_LolCDE_FtsE"/>
    <property type="match status" value="1"/>
</dbReference>
<dbReference type="PROSITE" id="PS50893">
    <property type="entry name" value="ABC_TRANSPORTER_2"/>
    <property type="match status" value="1"/>
</dbReference>
<dbReference type="InterPro" id="IPR027417">
    <property type="entry name" value="P-loop_NTPase"/>
</dbReference>
<dbReference type="GO" id="GO:0005524">
    <property type="term" value="F:ATP binding"/>
    <property type="evidence" value="ECO:0007669"/>
    <property type="project" value="UniProtKB-KW"/>
</dbReference>
<sequence>MSRKRAEDRTDDSGAAIALRDVRKTYNSGARTVEALRGVSLEVPRGSFTAIMGPSGSGKSTLLHCAAGLDVPTSGRVLLAGRDLSGMSDDELTEYRRAHAAFIFQSFNLMPALTVKRNVALPMLLAGRRAEDAAVLQAIQRVGLADRADHRPGELSGGQQQRVAIARALASHAEVLFADEPTGALDTATAASVLRLMRDSVTQHGQAILMTTHDPIAASYADRVVIVVDGHIATSLEAPTPETVSGALTRVASNMAVR</sequence>
<dbReference type="InterPro" id="IPR017871">
    <property type="entry name" value="ABC_transporter-like_CS"/>
</dbReference>
<evidence type="ECO:0000313" key="5">
    <source>
        <dbReference type="EMBL" id="NLP83251.1"/>
    </source>
</evidence>
<keyword evidence="6" id="KW-1185">Reference proteome</keyword>